<dbReference type="GO" id="GO:0006897">
    <property type="term" value="P:endocytosis"/>
    <property type="evidence" value="ECO:0007669"/>
    <property type="project" value="TreeGrafter"/>
</dbReference>
<evidence type="ECO:0000256" key="1">
    <source>
        <dbReference type="ARBA" id="ARBA00004141"/>
    </source>
</evidence>
<feature type="domain" description="SSD" evidence="8">
    <location>
        <begin position="331"/>
        <end position="462"/>
    </location>
</feature>
<feature type="transmembrane region" description="Helical" evidence="7">
    <location>
        <begin position="330"/>
        <end position="356"/>
    </location>
</feature>
<accession>A0A0R3RJH1</accession>
<dbReference type="InterPro" id="IPR003392">
    <property type="entry name" value="PTHD_SSD"/>
</dbReference>
<evidence type="ECO:0000256" key="3">
    <source>
        <dbReference type="ARBA" id="ARBA00022692"/>
    </source>
</evidence>
<dbReference type="InterPro" id="IPR051697">
    <property type="entry name" value="Patched_domain-protein"/>
</dbReference>
<feature type="transmembrane region" description="Helical" evidence="7">
    <location>
        <begin position="753"/>
        <end position="773"/>
    </location>
</feature>
<feature type="transmembrane region" description="Helical" evidence="7">
    <location>
        <begin position="821"/>
        <end position="844"/>
    </location>
</feature>
<organism evidence="9 10">
    <name type="scientific">Elaeophora elaphi</name>
    <dbReference type="NCBI Taxonomy" id="1147741"/>
    <lineage>
        <taxon>Eukaryota</taxon>
        <taxon>Metazoa</taxon>
        <taxon>Ecdysozoa</taxon>
        <taxon>Nematoda</taxon>
        <taxon>Chromadorea</taxon>
        <taxon>Rhabditida</taxon>
        <taxon>Spirurina</taxon>
        <taxon>Spiruromorpha</taxon>
        <taxon>Filarioidea</taxon>
        <taxon>Onchocercidae</taxon>
        <taxon>Elaeophora</taxon>
    </lineage>
</organism>
<sequence>MLHSSSFCSFSTKPGSQTRLVQYVNYLHRRWSYFIADHITGAIVISILLSVLSMAKLATTPFKNDLMGFIPYGARSREEHAIQEEFANHTGQGILLMALIVAKDGGSMLRQETLREAVEVDELISNNFTIHNRILNKEESFNEFCQTFCLLNLPLRQFHNGFEVQLELFRAHQPLNDRISLSYPTSKMYSRAFNIQMNFNGIELKNNTLTMDNMMNSSVTDMENINYAPFITNMISAKIVRLMYRGERVGDWTARQTQQYELGIVQYFQQKYHPKYVRVLVVSLEYIDYEISRAGLSMLPYLVIGFLIMFICSTTSASISAIYMHQMNIYKIYLALFACICPLMANTTAIGLLLTLGVRYDTILSITPVLTLAIGVDDAYLMIHAWQRVTRECNLHPIKDDCVPYRLARVLEETGPAILISALTNILADAVGCFTGSPTITILCFGNMSSIFMDYVYQATIMCIAGHFEIKTAAEQQNTHSIKIDNEKKGTIIHYYGKNSQNFHERTKDICASVLEGYVTLVTNKIFAIGGIAKIKVELTSEKLFPLDSPLIELNELLQWYQVPEHTTAQFYVNNPGNLSDVKRLQRLNEMVSELELMNGAWGSESTNYFIRDFIEYEKQLNEADDNFDLPNTSVIIQEDDLPIFLDWPEYSRWRGFVILNETTGHLLKFFFTTAYYGENLKDWPERGVMLNKFRNIVDKYSDFNVSVFMDDGTFLDLIDNMPTDAWQSAVGILACMAFISFIFLYDPSTVAVVSVAIISIMTGIVGILILMGFNLEPIMLAAILISMGFSVDIPAHVAYHYNSGDSKMNRQLTVKEKLRICFASVGLPALQASLSTCLCLIGLLFKQLYVAQACFVILFFLSLNFRFRISMQQINIFLLKYDDQFLRKRSRKYC</sequence>
<dbReference type="GO" id="GO:0018996">
    <property type="term" value="P:molting cycle, collagen and cuticulin-based cuticle"/>
    <property type="evidence" value="ECO:0007669"/>
    <property type="project" value="TreeGrafter"/>
</dbReference>
<reference evidence="10" key="1">
    <citation type="submission" date="2017-02" db="UniProtKB">
        <authorList>
            <consortium name="WormBaseParasite"/>
        </authorList>
    </citation>
    <scope>IDENTIFICATION</scope>
</reference>
<keyword evidence="5 7" id="KW-0472">Membrane</keyword>
<dbReference type="InterPro" id="IPR000731">
    <property type="entry name" value="SSD"/>
</dbReference>
<dbReference type="Pfam" id="PF02460">
    <property type="entry name" value="Patched"/>
    <property type="match status" value="1"/>
</dbReference>
<feature type="transmembrane region" description="Helical" evidence="7">
    <location>
        <begin position="850"/>
        <end position="868"/>
    </location>
</feature>
<keyword evidence="4 7" id="KW-1133">Transmembrane helix</keyword>
<keyword evidence="6" id="KW-0325">Glycoprotein</keyword>
<dbReference type="GO" id="GO:0030659">
    <property type="term" value="C:cytoplasmic vesicle membrane"/>
    <property type="evidence" value="ECO:0007669"/>
    <property type="project" value="TreeGrafter"/>
</dbReference>
<dbReference type="PANTHER" id="PTHR10796">
    <property type="entry name" value="PATCHED-RELATED"/>
    <property type="match status" value="1"/>
</dbReference>
<proteinExistence type="inferred from homology"/>
<dbReference type="PANTHER" id="PTHR10796:SF88">
    <property type="entry name" value="SSD DOMAIN-CONTAINING PROTEIN"/>
    <property type="match status" value="1"/>
</dbReference>
<evidence type="ECO:0000259" key="8">
    <source>
        <dbReference type="PROSITE" id="PS50156"/>
    </source>
</evidence>
<feature type="transmembrane region" description="Helical" evidence="7">
    <location>
        <begin position="301"/>
        <end position="324"/>
    </location>
</feature>
<feature type="transmembrane region" description="Helical" evidence="7">
    <location>
        <begin position="726"/>
        <end position="746"/>
    </location>
</feature>
<feature type="transmembrane region" description="Helical" evidence="7">
    <location>
        <begin position="779"/>
        <end position="800"/>
    </location>
</feature>
<keyword evidence="9" id="KW-1185">Reference proteome</keyword>
<dbReference type="SUPFAM" id="SSF82866">
    <property type="entry name" value="Multidrug efflux transporter AcrB transmembrane domain"/>
    <property type="match status" value="2"/>
</dbReference>
<evidence type="ECO:0000256" key="4">
    <source>
        <dbReference type="ARBA" id="ARBA00022989"/>
    </source>
</evidence>
<evidence type="ECO:0000313" key="10">
    <source>
        <dbReference type="WBParaSite" id="EEL_0000163001-mRNA-1"/>
    </source>
</evidence>
<name>A0A0R3RJH1_9BILA</name>
<dbReference type="GO" id="GO:0005886">
    <property type="term" value="C:plasma membrane"/>
    <property type="evidence" value="ECO:0007669"/>
    <property type="project" value="TreeGrafter"/>
</dbReference>
<evidence type="ECO:0000256" key="5">
    <source>
        <dbReference type="ARBA" id="ARBA00023136"/>
    </source>
</evidence>
<evidence type="ECO:0000256" key="2">
    <source>
        <dbReference type="ARBA" id="ARBA00005585"/>
    </source>
</evidence>
<protein>
    <submittedName>
        <fullName evidence="10">SSD domain-containing protein</fullName>
    </submittedName>
</protein>
<dbReference type="WBParaSite" id="EEL_0000163001-mRNA-1">
    <property type="protein sequence ID" value="EEL_0000163001-mRNA-1"/>
    <property type="gene ID" value="EEL_0000163001"/>
</dbReference>
<dbReference type="PROSITE" id="PS50156">
    <property type="entry name" value="SSD"/>
    <property type="match status" value="1"/>
</dbReference>
<comment type="similarity">
    <text evidence="2">Belongs to the patched family.</text>
</comment>
<dbReference type="Gene3D" id="1.20.1640.10">
    <property type="entry name" value="Multidrug efflux transporter AcrB transmembrane domain"/>
    <property type="match status" value="2"/>
</dbReference>
<dbReference type="AlphaFoldDB" id="A0A0R3RJH1"/>
<keyword evidence="3 7" id="KW-0812">Transmembrane</keyword>
<comment type="subcellular location">
    <subcellularLocation>
        <location evidence="1">Membrane</location>
        <topology evidence="1">Multi-pass membrane protein</topology>
    </subcellularLocation>
</comment>
<evidence type="ECO:0000256" key="7">
    <source>
        <dbReference type="SAM" id="Phobius"/>
    </source>
</evidence>
<dbReference type="Proteomes" id="UP000050640">
    <property type="component" value="Unplaced"/>
</dbReference>
<feature type="transmembrane region" description="Helical" evidence="7">
    <location>
        <begin position="31"/>
        <end position="52"/>
    </location>
</feature>
<evidence type="ECO:0000256" key="6">
    <source>
        <dbReference type="ARBA" id="ARBA00023180"/>
    </source>
</evidence>
<evidence type="ECO:0000313" key="9">
    <source>
        <dbReference type="Proteomes" id="UP000050640"/>
    </source>
</evidence>